<dbReference type="Proteomes" id="UP000276215">
    <property type="component" value="Unassembled WGS sequence"/>
</dbReference>
<dbReference type="Gene3D" id="1.10.10.10">
    <property type="entry name" value="Winged helix-like DNA-binding domain superfamily/Winged helix DNA-binding domain"/>
    <property type="match status" value="1"/>
</dbReference>
<dbReference type="AlphaFoldDB" id="A0A3N4JSN7"/>
<dbReference type="GO" id="GO:0003676">
    <property type="term" value="F:nucleic acid binding"/>
    <property type="evidence" value="ECO:0007669"/>
    <property type="project" value="InterPro"/>
</dbReference>
<dbReference type="Gene3D" id="3.30.420.10">
    <property type="entry name" value="Ribonuclease H-like superfamily/Ribonuclease H"/>
    <property type="match status" value="1"/>
</dbReference>
<keyword evidence="2" id="KW-1185">Reference proteome</keyword>
<dbReference type="Pfam" id="PF13384">
    <property type="entry name" value="HTH_23"/>
    <property type="match status" value="1"/>
</dbReference>
<name>A0A3N4JSN7_9PEZI</name>
<proteinExistence type="predicted"/>
<evidence type="ECO:0008006" key="3">
    <source>
        <dbReference type="Google" id="ProtNLM"/>
    </source>
</evidence>
<protein>
    <recommendedName>
        <fullName evidence="3">Paired domain-containing protein</fullName>
    </recommendedName>
</protein>
<evidence type="ECO:0000313" key="1">
    <source>
        <dbReference type="EMBL" id="RPB01356.1"/>
    </source>
</evidence>
<accession>A0A3N4JSN7</accession>
<dbReference type="InterPro" id="IPR009057">
    <property type="entry name" value="Homeodomain-like_sf"/>
</dbReference>
<gene>
    <name evidence="1" type="ORF">L873DRAFT_1788402</name>
</gene>
<organism evidence="1 2">
    <name type="scientific">Choiromyces venosus 120613-1</name>
    <dbReference type="NCBI Taxonomy" id="1336337"/>
    <lineage>
        <taxon>Eukaryota</taxon>
        <taxon>Fungi</taxon>
        <taxon>Dikarya</taxon>
        <taxon>Ascomycota</taxon>
        <taxon>Pezizomycotina</taxon>
        <taxon>Pezizomycetes</taxon>
        <taxon>Pezizales</taxon>
        <taxon>Tuberaceae</taxon>
        <taxon>Choiromyces</taxon>
    </lineage>
</organism>
<dbReference type="STRING" id="1336337.A0A3N4JSN7"/>
<reference evidence="1 2" key="1">
    <citation type="journal article" date="2018" name="Nat. Ecol. Evol.">
        <title>Pezizomycetes genomes reveal the molecular basis of ectomycorrhizal truffle lifestyle.</title>
        <authorList>
            <person name="Murat C."/>
            <person name="Payen T."/>
            <person name="Noel B."/>
            <person name="Kuo A."/>
            <person name="Morin E."/>
            <person name="Chen J."/>
            <person name="Kohler A."/>
            <person name="Krizsan K."/>
            <person name="Balestrini R."/>
            <person name="Da Silva C."/>
            <person name="Montanini B."/>
            <person name="Hainaut M."/>
            <person name="Levati E."/>
            <person name="Barry K.W."/>
            <person name="Belfiori B."/>
            <person name="Cichocki N."/>
            <person name="Clum A."/>
            <person name="Dockter R.B."/>
            <person name="Fauchery L."/>
            <person name="Guy J."/>
            <person name="Iotti M."/>
            <person name="Le Tacon F."/>
            <person name="Lindquist E.A."/>
            <person name="Lipzen A."/>
            <person name="Malagnac F."/>
            <person name="Mello A."/>
            <person name="Molinier V."/>
            <person name="Miyauchi S."/>
            <person name="Poulain J."/>
            <person name="Riccioni C."/>
            <person name="Rubini A."/>
            <person name="Sitrit Y."/>
            <person name="Splivallo R."/>
            <person name="Traeger S."/>
            <person name="Wang M."/>
            <person name="Zifcakova L."/>
            <person name="Wipf D."/>
            <person name="Zambonelli A."/>
            <person name="Paolocci F."/>
            <person name="Nowrousian M."/>
            <person name="Ottonello S."/>
            <person name="Baldrian P."/>
            <person name="Spatafora J.W."/>
            <person name="Henrissat B."/>
            <person name="Nagy L.G."/>
            <person name="Aury J.M."/>
            <person name="Wincker P."/>
            <person name="Grigoriev I.V."/>
            <person name="Bonfante P."/>
            <person name="Martin F.M."/>
        </authorList>
    </citation>
    <scope>NUCLEOTIDE SEQUENCE [LARGE SCALE GENOMIC DNA]</scope>
    <source>
        <strain evidence="1 2">120613-1</strain>
    </source>
</reference>
<dbReference type="EMBL" id="ML120374">
    <property type="protein sequence ID" value="RPB01356.1"/>
    <property type="molecule type" value="Genomic_DNA"/>
</dbReference>
<dbReference type="SUPFAM" id="SSF46689">
    <property type="entry name" value="Homeodomain-like"/>
    <property type="match status" value="1"/>
</dbReference>
<dbReference type="OrthoDB" id="9903294at2759"/>
<evidence type="ECO:0000313" key="2">
    <source>
        <dbReference type="Proteomes" id="UP000276215"/>
    </source>
</evidence>
<dbReference type="InterPro" id="IPR036397">
    <property type="entry name" value="RNaseH_sf"/>
</dbReference>
<dbReference type="InterPro" id="IPR036388">
    <property type="entry name" value="WH-like_DNA-bd_sf"/>
</dbReference>
<sequence>MPRNRATGKHCMATINERVAIELHAQGKSYWQIANETGISKDAVQKIIKYWSNTGELNSPPCPGKQQSLSERGIQHLVCLSDLHPCATLAEIAQMAGFDVKLCTLGKYLCQANCFVFVAHCKPWLERESQKQRRQWCRERRMWRKEDFQKLVYTDEVQLQVSAGTG</sequence>